<evidence type="ECO:0000313" key="3">
    <source>
        <dbReference type="Proteomes" id="UP000789405"/>
    </source>
</evidence>
<gene>
    <name evidence="2" type="ORF">DERYTH_LOCUS24824</name>
</gene>
<dbReference type="InterPro" id="IPR027417">
    <property type="entry name" value="P-loop_NTPase"/>
</dbReference>
<evidence type="ECO:0000313" key="2">
    <source>
        <dbReference type="EMBL" id="CAG8808176.1"/>
    </source>
</evidence>
<dbReference type="Gene3D" id="3.40.50.300">
    <property type="entry name" value="P-loop containing nucleotide triphosphate hydrolases"/>
    <property type="match status" value="1"/>
</dbReference>
<protein>
    <submittedName>
        <fullName evidence="2">21801_t:CDS:1</fullName>
    </submittedName>
</protein>
<keyword evidence="1" id="KW-0175">Coiled coil</keyword>
<keyword evidence="3" id="KW-1185">Reference proteome</keyword>
<name>A0A9N9P6B9_9GLOM</name>
<sequence>GRFSQEQIRSFKLFEKLILESGVTKFTTLVYSHFKDSEIQTSVKKINALLSESNIIREIIKSYNSIIHVDNSPIPVIVREDNQQEIEKKTKKISISENKRKKGREKVLKHLEEKRQECQQKYEEEAYKLKE</sequence>
<accession>A0A9N9P6B9</accession>
<feature type="non-terminal residue" evidence="2">
    <location>
        <position position="1"/>
    </location>
</feature>
<proteinExistence type="predicted"/>
<reference evidence="2" key="1">
    <citation type="submission" date="2021-06" db="EMBL/GenBank/DDBJ databases">
        <authorList>
            <person name="Kallberg Y."/>
            <person name="Tangrot J."/>
            <person name="Rosling A."/>
        </authorList>
    </citation>
    <scope>NUCLEOTIDE SEQUENCE</scope>
    <source>
        <strain evidence="2">MA453B</strain>
    </source>
</reference>
<feature type="coiled-coil region" evidence="1">
    <location>
        <begin position="79"/>
        <end position="128"/>
    </location>
</feature>
<comment type="caution">
    <text evidence="2">The sequence shown here is derived from an EMBL/GenBank/DDBJ whole genome shotgun (WGS) entry which is preliminary data.</text>
</comment>
<evidence type="ECO:0000256" key="1">
    <source>
        <dbReference type="SAM" id="Coils"/>
    </source>
</evidence>
<dbReference type="EMBL" id="CAJVPY010043445">
    <property type="protein sequence ID" value="CAG8808176.1"/>
    <property type="molecule type" value="Genomic_DNA"/>
</dbReference>
<dbReference type="Proteomes" id="UP000789405">
    <property type="component" value="Unassembled WGS sequence"/>
</dbReference>
<dbReference type="AlphaFoldDB" id="A0A9N9P6B9"/>
<organism evidence="2 3">
    <name type="scientific">Dentiscutata erythropus</name>
    <dbReference type="NCBI Taxonomy" id="1348616"/>
    <lineage>
        <taxon>Eukaryota</taxon>
        <taxon>Fungi</taxon>
        <taxon>Fungi incertae sedis</taxon>
        <taxon>Mucoromycota</taxon>
        <taxon>Glomeromycotina</taxon>
        <taxon>Glomeromycetes</taxon>
        <taxon>Diversisporales</taxon>
        <taxon>Gigasporaceae</taxon>
        <taxon>Dentiscutata</taxon>
    </lineage>
</organism>